<dbReference type="Proteomes" id="UP000314986">
    <property type="component" value="Unassembled WGS sequence"/>
</dbReference>
<evidence type="ECO:0000313" key="7">
    <source>
        <dbReference type="Proteomes" id="UP000314986"/>
    </source>
</evidence>
<name>A0A4W3GSR3_CALMI</name>
<comment type="similarity">
    <text evidence="2">Belongs to the ADIPOR family.</text>
</comment>
<dbReference type="AlphaFoldDB" id="A0A4W3GSR3"/>
<dbReference type="GO" id="GO:0038023">
    <property type="term" value="F:signaling receptor activity"/>
    <property type="evidence" value="ECO:0007669"/>
    <property type="project" value="TreeGrafter"/>
</dbReference>
<keyword evidence="3" id="KW-0812">Transmembrane</keyword>
<dbReference type="InterPro" id="IPR004254">
    <property type="entry name" value="AdipoR/HlyIII-related"/>
</dbReference>
<proteinExistence type="inferred from homology"/>
<dbReference type="Ensembl" id="ENSCMIT00000006289.1">
    <property type="protein sequence ID" value="ENSCMIP00000006087.1"/>
    <property type="gene ID" value="ENSCMIG00000003507.1"/>
</dbReference>
<reference evidence="7" key="1">
    <citation type="journal article" date="2006" name="Science">
        <title>Ancient noncoding elements conserved in the human genome.</title>
        <authorList>
            <person name="Venkatesh B."/>
            <person name="Kirkness E.F."/>
            <person name="Loh Y.H."/>
            <person name="Halpern A.L."/>
            <person name="Lee A.P."/>
            <person name="Johnson J."/>
            <person name="Dandona N."/>
            <person name="Viswanathan L.D."/>
            <person name="Tay A."/>
            <person name="Venter J.C."/>
            <person name="Strausberg R.L."/>
            <person name="Brenner S."/>
        </authorList>
    </citation>
    <scope>NUCLEOTIDE SEQUENCE [LARGE SCALE GENOMIC DNA]</scope>
</reference>
<evidence type="ECO:0000256" key="4">
    <source>
        <dbReference type="ARBA" id="ARBA00022989"/>
    </source>
</evidence>
<evidence type="ECO:0000313" key="6">
    <source>
        <dbReference type="Ensembl" id="ENSCMIP00000006087.1"/>
    </source>
</evidence>
<comment type="subcellular location">
    <subcellularLocation>
        <location evidence="1">Membrane</location>
        <topology evidence="1">Multi-pass membrane protein</topology>
    </subcellularLocation>
</comment>
<evidence type="ECO:0000256" key="2">
    <source>
        <dbReference type="ARBA" id="ARBA00007018"/>
    </source>
</evidence>
<keyword evidence="5" id="KW-0472">Membrane</keyword>
<sequence>MLTVKLPQLLSIHQVPKVFQEKGIISGYRHPKSSAMDCILSTFQMTNETLNIWTHFLPTWYGLAFVCARVGVRACARVWARARARVFQLQDPHTHAFDPWHLPTSLTSATFARLAPTSCSSLEALRPTFSPSSAILK</sequence>
<dbReference type="GeneTree" id="ENSGT00940000160567"/>
<organism evidence="6 7">
    <name type="scientific">Callorhinchus milii</name>
    <name type="common">Ghost shark</name>
    <dbReference type="NCBI Taxonomy" id="7868"/>
    <lineage>
        <taxon>Eukaryota</taxon>
        <taxon>Metazoa</taxon>
        <taxon>Chordata</taxon>
        <taxon>Craniata</taxon>
        <taxon>Vertebrata</taxon>
        <taxon>Chondrichthyes</taxon>
        <taxon>Holocephali</taxon>
        <taxon>Chimaeriformes</taxon>
        <taxon>Callorhinchidae</taxon>
        <taxon>Callorhinchus</taxon>
    </lineage>
</organism>
<reference evidence="6" key="5">
    <citation type="submission" date="2025-09" db="UniProtKB">
        <authorList>
            <consortium name="Ensembl"/>
        </authorList>
    </citation>
    <scope>IDENTIFICATION</scope>
</reference>
<protein>
    <recommendedName>
        <fullName evidence="8">Progestin and adipoQ receptor family member 6</fullName>
    </recommendedName>
</protein>
<keyword evidence="7" id="KW-1185">Reference proteome</keyword>
<evidence type="ECO:0008006" key="8">
    <source>
        <dbReference type="Google" id="ProtNLM"/>
    </source>
</evidence>
<dbReference type="PANTHER" id="PTHR20855">
    <property type="entry name" value="ADIPOR/PROGESTIN RECEPTOR-RELATED"/>
    <property type="match status" value="1"/>
</dbReference>
<dbReference type="PANTHER" id="PTHR20855:SF141">
    <property type="entry name" value="MEMBRANE PROGESTIN RECEPTOR GAMMA-B-LIKE"/>
    <property type="match status" value="1"/>
</dbReference>
<dbReference type="InParanoid" id="A0A4W3GSR3"/>
<reference evidence="7" key="3">
    <citation type="journal article" date="2014" name="Nature">
        <title>Elephant shark genome provides unique insights into gnathostome evolution.</title>
        <authorList>
            <consortium name="International Elephant Shark Genome Sequencing Consortium"/>
            <person name="Venkatesh B."/>
            <person name="Lee A.P."/>
            <person name="Ravi V."/>
            <person name="Maurya A.K."/>
            <person name="Lian M.M."/>
            <person name="Swann J.B."/>
            <person name="Ohta Y."/>
            <person name="Flajnik M.F."/>
            <person name="Sutoh Y."/>
            <person name="Kasahara M."/>
            <person name="Hoon S."/>
            <person name="Gangu V."/>
            <person name="Roy S.W."/>
            <person name="Irimia M."/>
            <person name="Korzh V."/>
            <person name="Kondrychyn I."/>
            <person name="Lim Z.W."/>
            <person name="Tay B.H."/>
            <person name="Tohari S."/>
            <person name="Kong K.W."/>
            <person name="Ho S."/>
            <person name="Lorente-Galdos B."/>
            <person name="Quilez J."/>
            <person name="Marques-Bonet T."/>
            <person name="Raney B.J."/>
            <person name="Ingham P.W."/>
            <person name="Tay A."/>
            <person name="Hillier L.W."/>
            <person name="Minx P."/>
            <person name="Boehm T."/>
            <person name="Wilson R.K."/>
            <person name="Brenner S."/>
            <person name="Warren W.C."/>
        </authorList>
    </citation>
    <scope>NUCLEOTIDE SEQUENCE [LARGE SCALE GENOMIC DNA]</scope>
</reference>
<evidence type="ECO:0000256" key="5">
    <source>
        <dbReference type="ARBA" id="ARBA00023136"/>
    </source>
</evidence>
<accession>A0A4W3GSR3</accession>
<reference evidence="7" key="2">
    <citation type="journal article" date="2007" name="PLoS Biol.">
        <title>Survey sequencing and comparative analysis of the elephant shark (Callorhinchus milii) genome.</title>
        <authorList>
            <person name="Venkatesh B."/>
            <person name="Kirkness E.F."/>
            <person name="Loh Y.H."/>
            <person name="Halpern A.L."/>
            <person name="Lee A.P."/>
            <person name="Johnson J."/>
            <person name="Dandona N."/>
            <person name="Viswanathan L.D."/>
            <person name="Tay A."/>
            <person name="Venter J.C."/>
            <person name="Strausberg R.L."/>
            <person name="Brenner S."/>
        </authorList>
    </citation>
    <scope>NUCLEOTIDE SEQUENCE [LARGE SCALE GENOMIC DNA]</scope>
</reference>
<dbReference type="STRING" id="7868.ENSCMIP00000006087"/>
<dbReference type="GO" id="GO:0016020">
    <property type="term" value="C:membrane"/>
    <property type="evidence" value="ECO:0007669"/>
    <property type="project" value="UniProtKB-SubCell"/>
</dbReference>
<evidence type="ECO:0000256" key="3">
    <source>
        <dbReference type="ARBA" id="ARBA00022692"/>
    </source>
</evidence>
<keyword evidence="4" id="KW-1133">Transmembrane helix</keyword>
<reference evidence="6" key="4">
    <citation type="submission" date="2025-08" db="UniProtKB">
        <authorList>
            <consortium name="Ensembl"/>
        </authorList>
    </citation>
    <scope>IDENTIFICATION</scope>
</reference>
<evidence type="ECO:0000256" key="1">
    <source>
        <dbReference type="ARBA" id="ARBA00004141"/>
    </source>
</evidence>